<dbReference type="Pfam" id="PF00497">
    <property type="entry name" value="SBP_bac_3"/>
    <property type="match status" value="1"/>
</dbReference>
<keyword evidence="9" id="KW-1185">Reference proteome</keyword>
<organism evidence="8 9">
    <name type="scientific">Gottschalkia purinilytica</name>
    <name type="common">Clostridium purinilyticum</name>
    <dbReference type="NCBI Taxonomy" id="1503"/>
    <lineage>
        <taxon>Bacteria</taxon>
        <taxon>Bacillati</taxon>
        <taxon>Bacillota</taxon>
        <taxon>Tissierellia</taxon>
        <taxon>Tissierellales</taxon>
        <taxon>Gottschalkiaceae</taxon>
        <taxon>Gottschalkia</taxon>
    </lineage>
</organism>
<proteinExistence type="inferred from homology"/>
<keyword evidence="3 5" id="KW-0732">Signal</keyword>
<dbReference type="AlphaFoldDB" id="A0A0L0W9I1"/>
<protein>
    <submittedName>
        <fullName evidence="8">Amino acid ABC transporter substrate-binding protein, PAAT family</fullName>
    </submittedName>
</protein>
<evidence type="ECO:0000256" key="3">
    <source>
        <dbReference type="ARBA" id="ARBA00022729"/>
    </source>
</evidence>
<comment type="similarity">
    <text evidence="2 4">Belongs to the bacterial solute-binding protein 3 family.</text>
</comment>
<evidence type="ECO:0000256" key="1">
    <source>
        <dbReference type="ARBA" id="ARBA00004196"/>
    </source>
</evidence>
<evidence type="ECO:0000313" key="9">
    <source>
        <dbReference type="Proteomes" id="UP000037267"/>
    </source>
</evidence>
<dbReference type="EMBL" id="LGSS01000009">
    <property type="protein sequence ID" value="KNF08107.1"/>
    <property type="molecule type" value="Genomic_DNA"/>
</dbReference>
<dbReference type="GO" id="GO:0015276">
    <property type="term" value="F:ligand-gated monoatomic ion channel activity"/>
    <property type="evidence" value="ECO:0007669"/>
    <property type="project" value="InterPro"/>
</dbReference>
<feature type="domain" description="Solute-binding protein family 3/N-terminal" evidence="6">
    <location>
        <begin position="42"/>
        <end position="263"/>
    </location>
</feature>
<dbReference type="SUPFAM" id="SSF53850">
    <property type="entry name" value="Periplasmic binding protein-like II"/>
    <property type="match status" value="1"/>
</dbReference>
<dbReference type="Proteomes" id="UP000037267">
    <property type="component" value="Unassembled WGS sequence"/>
</dbReference>
<dbReference type="InterPro" id="IPR001320">
    <property type="entry name" value="Iontro_rcpt_C"/>
</dbReference>
<comment type="subcellular location">
    <subcellularLocation>
        <location evidence="1">Cell envelope</location>
    </subcellularLocation>
</comment>
<accession>A0A0L0W9I1</accession>
<dbReference type="PANTHER" id="PTHR35936:SF17">
    <property type="entry name" value="ARGININE-BINDING EXTRACELLULAR PROTEIN ARTP"/>
    <property type="match status" value="1"/>
</dbReference>
<reference evidence="9" key="1">
    <citation type="submission" date="2015-07" db="EMBL/GenBank/DDBJ databases">
        <title>Draft genome sequence of the purine-degrading Gottschalkia purinilyticum DSM 1384 (formerly Clostridium purinilyticum).</title>
        <authorList>
            <person name="Poehlein A."/>
            <person name="Schiel-Bengelsdorf B."/>
            <person name="Bengelsdorf F.R."/>
            <person name="Daniel R."/>
            <person name="Duerre P."/>
        </authorList>
    </citation>
    <scope>NUCLEOTIDE SEQUENCE [LARGE SCALE GENOMIC DNA]</scope>
    <source>
        <strain evidence="9">DSM 1384</strain>
    </source>
</reference>
<feature type="signal peptide" evidence="5">
    <location>
        <begin position="1"/>
        <end position="24"/>
    </location>
</feature>
<dbReference type="Gene3D" id="3.40.190.10">
    <property type="entry name" value="Periplasmic binding protein-like II"/>
    <property type="match status" value="2"/>
</dbReference>
<evidence type="ECO:0000256" key="2">
    <source>
        <dbReference type="ARBA" id="ARBA00010333"/>
    </source>
</evidence>
<dbReference type="PATRIC" id="fig|1503.3.peg.3283"/>
<feature type="chain" id="PRO_5005551055" evidence="5">
    <location>
        <begin position="25"/>
        <end position="269"/>
    </location>
</feature>
<evidence type="ECO:0000256" key="4">
    <source>
        <dbReference type="RuleBase" id="RU003744"/>
    </source>
</evidence>
<dbReference type="PROSITE" id="PS01039">
    <property type="entry name" value="SBP_BACTERIAL_3"/>
    <property type="match status" value="1"/>
</dbReference>
<feature type="domain" description="Ionotropic glutamate receptor C-terminal" evidence="7">
    <location>
        <begin position="42"/>
        <end position="266"/>
    </location>
</feature>
<evidence type="ECO:0000259" key="6">
    <source>
        <dbReference type="SMART" id="SM00062"/>
    </source>
</evidence>
<dbReference type="RefSeq" id="WP_050355478.1">
    <property type="nucleotide sequence ID" value="NZ_LGSS01000009.1"/>
</dbReference>
<dbReference type="SMART" id="SM00062">
    <property type="entry name" value="PBPb"/>
    <property type="match status" value="1"/>
</dbReference>
<dbReference type="GO" id="GO:0030313">
    <property type="term" value="C:cell envelope"/>
    <property type="evidence" value="ECO:0007669"/>
    <property type="project" value="UniProtKB-SubCell"/>
</dbReference>
<dbReference type="SMART" id="SM00079">
    <property type="entry name" value="PBPe"/>
    <property type="match status" value="1"/>
</dbReference>
<dbReference type="PROSITE" id="PS51257">
    <property type="entry name" value="PROKAR_LIPOPROTEIN"/>
    <property type="match status" value="1"/>
</dbReference>
<evidence type="ECO:0000313" key="8">
    <source>
        <dbReference type="EMBL" id="KNF08107.1"/>
    </source>
</evidence>
<dbReference type="InterPro" id="IPR018313">
    <property type="entry name" value="SBP_3_CS"/>
</dbReference>
<comment type="caution">
    <text evidence="8">The sequence shown here is derived from an EMBL/GenBank/DDBJ whole genome shotgun (WGS) entry which is preliminary data.</text>
</comment>
<dbReference type="OrthoDB" id="9774451at2"/>
<gene>
    <name evidence="8" type="ORF">CLPU_9c00030</name>
</gene>
<dbReference type="GO" id="GO:0016020">
    <property type="term" value="C:membrane"/>
    <property type="evidence" value="ECO:0007669"/>
    <property type="project" value="InterPro"/>
</dbReference>
<dbReference type="PANTHER" id="PTHR35936">
    <property type="entry name" value="MEMBRANE-BOUND LYTIC MUREIN TRANSGLYCOSYLASE F"/>
    <property type="match status" value="1"/>
</dbReference>
<dbReference type="InterPro" id="IPR001638">
    <property type="entry name" value="Solute-binding_3/MltF_N"/>
</dbReference>
<sequence>MKKNIICIIGLCLVLILGACGKVAKTNGESKNQLNKIKEKGKLVIGTSAAYPPYEFHKEINGKDSIVGFDIEIAKEIAKDLNVDLEIKDMQFDSLLTALTAGKIDMVASFVTPTPEREKNVDFSKIYYVANQSVVVRKNELNSYKKTNDLNKKIVGVQKGTTQEKIAKEILKSKQLKGLGKLSDVMLQLKQNKVDAVIAEEPVAEAYVRKNDDLVISDIKLDTGNSGGAIAVRKGSKEFVDTINKTLDRLIEKGLLDEYMNKSIDMINK</sequence>
<name>A0A0L0W9I1_GOTPU</name>
<evidence type="ECO:0000256" key="5">
    <source>
        <dbReference type="SAM" id="SignalP"/>
    </source>
</evidence>
<evidence type="ECO:0000259" key="7">
    <source>
        <dbReference type="SMART" id="SM00079"/>
    </source>
</evidence>
<dbReference type="STRING" id="1503.CLPU_9c00030"/>